<dbReference type="RefSeq" id="XP_019014661.1">
    <property type="nucleotide sequence ID" value="XM_019152523.1"/>
</dbReference>
<name>A0A1B9ICU9_9TREE</name>
<dbReference type="Proteomes" id="UP000094020">
    <property type="component" value="Chromosome 1"/>
</dbReference>
<protein>
    <submittedName>
        <fullName evidence="1">Uncharacterized protein</fullName>
    </submittedName>
</protein>
<reference evidence="2" key="4">
    <citation type="submission" date="2024-02" db="EMBL/GenBank/DDBJ databases">
        <title>Comparative genomics of Cryptococcus and Kwoniella reveals pathogenesis evolution and contrasting modes of karyotype evolution via chromosome fusion or intercentromeric recombination.</title>
        <authorList>
            <person name="Coelho M.A."/>
            <person name="David-Palma M."/>
            <person name="Shea T."/>
            <person name="Bowers K."/>
            <person name="McGinley-Smith S."/>
            <person name="Mohammad A.W."/>
            <person name="Gnirke A."/>
            <person name="Yurkov A.M."/>
            <person name="Nowrousian M."/>
            <person name="Sun S."/>
            <person name="Cuomo C.A."/>
            <person name="Heitman J."/>
        </authorList>
    </citation>
    <scope>NUCLEOTIDE SEQUENCE</scope>
    <source>
        <strain evidence="2">CBS 10737</strain>
    </source>
</reference>
<keyword evidence="3" id="KW-1185">Reference proteome</keyword>
<reference evidence="2" key="2">
    <citation type="submission" date="2013-07" db="EMBL/GenBank/DDBJ databases">
        <authorList>
            <consortium name="The Broad Institute Genome Sequencing Platform"/>
            <person name="Cuomo C."/>
            <person name="Litvintseva A."/>
            <person name="Chen Y."/>
            <person name="Heitman J."/>
            <person name="Sun S."/>
            <person name="Springer D."/>
            <person name="Dromer F."/>
            <person name="Young S.K."/>
            <person name="Zeng Q."/>
            <person name="Gargeya S."/>
            <person name="Fitzgerald M."/>
            <person name="Abouelleil A."/>
            <person name="Alvarado L."/>
            <person name="Berlin A.M."/>
            <person name="Chapman S.B."/>
            <person name="Dewar J."/>
            <person name="Goldberg J."/>
            <person name="Griggs A."/>
            <person name="Gujja S."/>
            <person name="Hansen M."/>
            <person name="Howarth C."/>
            <person name="Imamovic A."/>
            <person name="Larimer J."/>
            <person name="McCowan C."/>
            <person name="Murphy C."/>
            <person name="Pearson M."/>
            <person name="Priest M."/>
            <person name="Roberts A."/>
            <person name="Saif S."/>
            <person name="Shea T."/>
            <person name="Sykes S."/>
            <person name="Wortman J."/>
            <person name="Nusbaum C."/>
            <person name="Birren B."/>
        </authorList>
    </citation>
    <scope>NUCLEOTIDE SEQUENCE</scope>
    <source>
        <strain evidence="2">CBS 10737</strain>
    </source>
</reference>
<dbReference type="KEGG" id="kpin:30169114"/>
<evidence type="ECO:0000313" key="1">
    <source>
        <dbReference type="EMBL" id="OCF53442.1"/>
    </source>
</evidence>
<sequence>MADSKRLADVDCKLQDFLKDGTKSARSIDLLLNMINVSEPAPPEANLLDLFDLCNLMDPFYLPDHLDLVKSGMIRRAQEQDQQWALLIWTATMDMDSGDWFDFVGTILCSMTTYAFLNPVSLNYKSSKIEPIRFCEAAEKLPKGWRDDIITKAITNDWQKIADEFGEALSC</sequence>
<dbReference type="EMBL" id="CP144519">
    <property type="protein sequence ID" value="WWC66676.1"/>
    <property type="molecule type" value="Genomic_DNA"/>
</dbReference>
<evidence type="ECO:0000313" key="2">
    <source>
        <dbReference type="EMBL" id="WWC66676.1"/>
    </source>
</evidence>
<reference evidence="1" key="3">
    <citation type="submission" date="2016-07" db="EMBL/GenBank/DDBJ databases">
        <title>Evolution of pathogenesis and genome organization in the Tremellales.</title>
        <authorList>
            <person name="Cuomo C."/>
            <person name="Litvintseva A."/>
            <person name="Heitman J."/>
            <person name="Chen Y."/>
            <person name="Sun S."/>
            <person name="Springer D."/>
            <person name="Dromer F."/>
            <person name="Young S."/>
            <person name="Zeng Q."/>
            <person name="Chapman S."/>
            <person name="Gujja S."/>
            <person name="Saif S."/>
            <person name="Birren B."/>
        </authorList>
    </citation>
    <scope>NUCLEOTIDE SEQUENCE</scope>
    <source>
        <strain evidence="1">CBS 10737</strain>
    </source>
</reference>
<gene>
    <name evidence="1" type="ORF">I206_00745</name>
    <name evidence="2" type="ORF">I206_100580</name>
</gene>
<proteinExistence type="predicted"/>
<dbReference type="AlphaFoldDB" id="A0A1B9ICU9"/>
<dbReference type="GeneID" id="30169114"/>
<reference evidence="1" key="1">
    <citation type="submission" date="2013-07" db="EMBL/GenBank/DDBJ databases">
        <title>The Genome Sequence of Cryptococcus pinus CBS10737.</title>
        <authorList>
            <consortium name="The Broad Institute Genome Sequencing Platform"/>
            <person name="Cuomo C."/>
            <person name="Litvintseva A."/>
            <person name="Chen Y."/>
            <person name="Heitman J."/>
            <person name="Sun S."/>
            <person name="Springer D."/>
            <person name="Dromer F."/>
            <person name="Young S.K."/>
            <person name="Zeng Q."/>
            <person name="Gargeya S."/>
            <person name="Fitzgerald M."/>
            <person name="Abouelleil A."/>
            <person name="Alvarado L."/>
            <person name="Berlin A.M."/>
            <person name="Chapman S.B."/>
            <person name="Dewar J."/>
            <person name="Goldberg J."/>
            <person name="Griggs A."/>
            <person name="Gujja S."/>
            <person name="Hansen M."/>
            <person name="Howarth C."/>
            <person name="Imamovic A."/>
            <person name="Larimer J."/>
            <person name="McCowan C."/>
            <person name="Murphy C."/>
            <person name="Pearson M."/>
            <person name="Priest M."/>
            <person name="Roberts A."/>
            <person name="Saif S."/>
            <person name="Shea T."/>
            <person name="Sykes S."/>
            <person name="Wortman J."/>
            <person name="Nusbaum C."/>
            <person name="Birren B."/>
        </authorList>
    </citation>
    <scope>NUCLEOTIDE SEQUENCE [LARGE SCALE GENOMIC DNA]</scope>
    <source>
        <strain evidence="1">CBS 10737</strain>
    </source>
</reference>
<evidence type="ECO:0000313" key="3">
    <source>
        <dbReference type="Proteomes" id="UP000094020"/>
    </source>
</evidence>
<organism evidence="1">
    <name type="scientific">Kwoniella pini CBS 10737</name>
    <dbReference type="NCBI Taxonomy" id="1296096"/>
    <lineage>
        <taxon>Eukaryota</taxon>
        <taxon>Fungi</taxon>
        <taxon>Dikarya</taxon>
        <taxon>Basidiomycota</taxon>
        <taxon>Agaricomycotina</taxon>
        <taxon>Tremellomycetes</taxon>
        <taxon>Tremellales</taxon>
        <taxon>Cryptococcaceae</taxon>
        <taxon>Kwoniella</taxon>
    </lineage>
</organism>
<dbReference type="EMBL" id="KI894007">
    <property type="protein sequence ID" value="OCF53442.1"/>
    <property type="molecule type" value="Genomic_DNA"/>
</dbReference>
<accession>A0A1B9ICU9</accession>